<dbReference type="GO" id="GO:0035539">
    <property type="term" value="F:8-oxo-7,8-dihydrodeoxyguanosine triphosphate pyrophosphatase activity"/>
    <property type="evidence" value="ECO:0007669"/>
    <property type="project" value="UniProtKB-EC"/>
</dbReference>
<dbReference type="PANTHER" id="PTHR47707:SF1">
    <property type="entry name" value="NUDIX HYDROLASE FAMILY PROTEIN"/>
    <property type="match status" value="1"/>
</dbReference>
<evidence type="ECO:0000256" key="6">
    <source>
        <dbReference type="ARBA" id="ARBA00022763"/>
    </source>
</evidence>
<evidence type="ECO:0000256" key="5">
    <source>
        <dbReference type="ARBA" id="ARBA00022723"/>
    </source>
</evidence>
<dbReference type="GO" id="GO:0046872">
    <property type="term" value="F:metal ion binding"/>
    <property type="evidence" value="ECO:0007669"/>
    <property type="project" value="UniProtKB-KW"/>
</dbReference>
<reference evidence="21" key="1">
    <citation type="submission" date="2016-10" db="EMBL/GenBank/DDBJ databases">
        <authorList>
            <person name="Varghese N."/>
            <person name="Submissions S."/>
        </authorList>
    </citation>
    <scope>NUCLEOTIDE SEQUENCE [LARGE SCALE GENOMIC DNA]</scope>
    <source>
        <strain evidence="21">JCM 14963</strain>
    </source>
</reference>
<feature type="binding site" evidence="17">
    <location>
        <position position="49"/>
    </location>
    <ligand>
        <name>8-oxo-dGTP</name>
        <dbReference type="ChEBI" id="CHEBI:77896"/>
    </ligand>
</feature>
<comment type="catalytic activity">
    <reaction evidence="11">
        <text>8-oxo-GTP + H2O = 8-oxo-GMP + diphosphate + H(+)</text>
        <dbReference type="Rhea" id="RHEA:67616"/>
        <dbReference type="ChEBI" id="CHEBI:15377"/>
        <dbReference type="ChEBI" id="CHEBI:15378"/>
        <dbReference type="ChEBI" id="CHEBI:33019"/>
        <dbReference type="ChEBI" id="CHEBI:143553"/>
        <dbReference type="ChEBI" id="CHEBI:145694"/>
    </reaction>
</comment>
<evidence type="ECO:0000256" key="13">
    <source>
        <dbReference type="ARBA" id="ARBA00040794"/>
    </source>
</evidence>
<comment type="similarity">
    <text evidence="2">Belongs to the Nudix hydrolase family.</text>
</comment>
<keyword evidence="3" id="KW-0515">Mutator protein</keyword>
<evidence type="ECO:0000256" key="4">
    <source>
        <dbReference type="ARBA" id="ARBA00022705"/>
    </source>
</evidence>
<feature type="binding site" evidence="17">
    <location>
        <position position="44"/>
    </location>
    <ligand>
        <name>8-oxo-dGTP</name>
        <dbReference type="ChEBI" id="CHEBI:77896"/>
    </ligand>
</feature>
<dbReference type="SUPFAM" id="SSF51391">
    <property type="entry name" value="Thiamin phosphate synthase"/>
    <property type="match status" value="1"/>
</dbReference>
<dbReference type="Proteomes" id="UP000243413">
    <property type="component" value="Chromosome I"/>
</dbReference>
<evidence type="ECO:0000256" key="15">
    <source>
        <dbReference type="ARBA" id="ARBA00041979"/>
    </source>
</evidence>
<dbReference type="GO" id="GO:0044715">
    <property type="term" value="F:8-oxo-dGDP phosphatase activity"/>
    <property type="evidence" value="ECO:0007669"/>
    <property type="project" value="TreeGrafter"/>
</dbReference>
<feature type="binding site" evidence="18">
    <location>
        <position position="78"/>
    </location>
    <ligand>
        <name>Mg(2+)</name>
        <dbReference type="ChEBI" id="CHEBI:18420"/>
    </ligand>
</feature>
<evidence type="ECO:0000256" key="2">
    <source>
        <dbReference type="ARBA" id="ARBA00005582"/>
    </source>
</evidence>
<dbReference type="InterPro" id="IPR020084">
    <property type="entry name" value="NUDIX_hydrolase_CS"/>
</dbReference>
<comment type="catalytic activity">
    <reaction evidence="10">
        <text>8-oxo-dGTP + H2O = 8-oxo-dGMP + diphosphate + H(+)</text>
        <dbReference type="Rhea" id="RHEA:31575"/>
        <dbReference type="ChEBI" id="CHEBI:15377"/>
        <dbReference type="ChEBI" id="CHEBI:15378"/>
        <dbReference type="ChEBI" id="CHEBI:33019"/>
        <dbReference type="ChEBI" id="CHEBI:63224"/>
        <dbReference type="ChEBI" id="CHEBI:77896"/>
        <dbReference type="EC" id="3.6.1.55"/>
    </reaction>
</comment>
<dbReference type="GO" id="GO:0006281">
    <property type="term" value="P:DNA repair"/>
    <property type="evidence" value="ECO:0007669"/>
    <property type="project" value="UniProtKB-KW"/>
</dbReference>
<sequence>MCFPRICRRNEPQNQPKYGDLMRRIHVMAAVIKNLDGQILIAKRPDSSHQGGLWEFPGGKLEPDESRFAALRRELQEELGIEVIQARPLIDIRHDYPDKSIRLDVWLVDRFSGIAHGAEGQPIRWVQSAELNQFEFPAANRPILTAAQLPERYLITPDCDEQTLFRGLDQVRGEGVPLIQLRQTQLQPEAYDALAQRVTQRYGDDFKWLLKGDVQPRVTDCGWHLNSAQLRRLWQQQADGQKAQKPFSGLLAASCHNAEELSMAIALGVDFVTLSPVQTTASHPDANPLGWEQAEQLITEGNLPVYLLGGLQPSHSARAFDIGAQGVAGINAFWPSDN</sequence>
<keyword evidence="4" id="KW-0235">DNA replication</keyword>
<dbReference type="CDD" id="cd03425">
    <property type="entry name" value="NUDIX_MutT_NudA_like"/>
    <property type="match status" value="1"/>
</dbReference>
<keyword evidence="5 18" id="KW-0479">Metal-binding</keyword>
<dbReference type="GO" id="GO:0009228">
    <property type="term" value="P:thiamine biosynthetic process"/>
    <property type="evidence" value="ECO:0007669"/>
    <property type="project" value="UniProtKB-KW"/>
</dbReference>
<keyword evidence="9" id="KW-0234">DNA repair</keyword>
<dbReference type="STRING" id="472181.SAMN05216271_1592"/>
<evidence type="ECO:0000256" key="12">
    <source>
        <dbReference type="ARBA" id="ARBA00038905"/>
    </source>
</evidence>
<dbReference type="SUPFAM" id="SSF55811">
    <property type="entry name" value="Nudix"/>
    <property type="match status" value="1"/>
</dbReference>
<evidence type="ECO:0000313" key="21">
    <source>
        <dbReference type="Proteomes" id="UP000243413"/>
    </source>
</evidence>
<evidence type="ECO:0000256" key="7">
    <source>
        <dbReference type="ARBA" id="ARBA00022801"/>
    </source>
</evidence>
<dbReference type="InterPro" id="IPR003561">
    <property type="entry name" value="Mutator_MutT"/>
</dbReference>
<dbReference type="InterPro" id="IPR029119">
    <property type="entry name" value="MutY_C"/>
</dbReference>
<dbReference type="FunFam" id="3.90.79.10:FF:000014">
    <property type="entry name" value="8-oxo-dGTP diphosphatase MutT"/>
    <property type="match status" value="1"/>
</dbReference>
<dbReference type="InterPro" id="IPR013785">
    <property type="entry name" value="Aldolase_TIM"/>
</dbReference>
<dbReference type="NCBIfam" id="NF006530">
    <property type="entry name" value="PRK08999.1"/>
    <property type="match status" value="1"/>
</dbReference>
<evidence type="ECO:0000256" key="9">
    <source>
        <dbReference type="ARBA" id="ARBA00023204"/>
    </source>
</evidence>
<dbReference type="InterPro" id="IPR036206">
    <property type="entry name" value="ThiamineP_synth_sf"/>
</dbReference>
<accession>A0A1H1R1Y8</accession>
<evidence type="ECO:0000256" key="16">
    <source>
        <dbReference type="ARBA" id="ARBA00042798"/>
    </source>
</evidence>
<dbReference type="InterPro" id="IPR022998">
    <property type="entry name" value="ThiamineP_synth_TenI"/>
</dbReference>
<dbReference type="GO" id="GO:0044716">
    <property type="term" value="F:8-oxo-GDP phosphatase activity"/>
    <property type="evidence" value="ECO:0007669"/>
    <property type="project" value="TreeGrafter"/>
</dbReference>
<dbReference type="Gene3D" id="3.90.79.10">
    <property type="entry name" value="Nucleoside Triphosphate Pyrophosphohydrolase"/>
    <property type="match status" value="1"/>
</dbReference>
<evidence type="ECO:0000256" key="1">
    <source>
        <dbReference type="ARBA" id="ARBA00001946"/>
    </source>
</evidence>
<dbReference type="Gene3D" id="3.20.20.70">
    <property type="entry name" value="Aldolase class I"/>
    <property type="match status" value="1"/>
</dbReference>
<organism evidence="20 21">
    <name type="scientific">Halopseudomonas sabulinigri</name>
    <dbReference type="NCBI Taxonomy" id="472181"/>
    <lineage>
        <taxon>Bacteria</taxon>
        <taxon>Pseudomonadati</taxon>
        <taxon>Pseudomonadota</taxon>
        <taxon>Gammaproteobacteria</taxon>
        <taxon>Pseudomonadales</taxon>
        <taxon>Pseudomonadaceae</taxon>
        <taxon>Halopseudomonas</taxon>
    </lineage>
</organism>
<dbReference type="PROSITE" id="PS00893">
    <property type="entry name" value="NUDIX_BOX"/>
    <property type="match status" value="1"/>
</dbReference>
<dbReference type="GO" id="GO:0006260">
    <property type="term" value="P:DNA replication"/>
    <property type="evidence" value="ECO:0007669"/>
    <property type="project" value="UniProtKB-KW"/>
</dbReference>
<dbReference type="GO" id="GO:0008413">
    <property type="term" value="F:8-oxo-7,8-dihydroguanosine triphosphate pyrophosphatase activity"/>
    <property type="evidence" value="ECO:0007669"/>
    <property type="project" value="InterPro"/>
</dbReference>
<dbReference type="InterPro" id="IPR000086">
    <property type="entry name" value="NUDIX_hydrolase_dom"/>
</dbReference>
<dbReference type="Pfam" id="PF14815">
    <property type="entry name" value="NUDIX_4"/>
    <property type="match status" value="1"/>
</dbReference>
<feature type="binding site" evidence="18">
    <location>
        <position position="58"/>
    </location>
    <ligand>
        <name>Mg(2+)</name>
        <dbReference type="ChEBI" id="CHEBI:18420"/>
    </ligand>
</feature>
<evidence type="ECO:0000256" key="17">
    <source>
        <dbReference type="PIRSR" id="PIRSR603561-1"/>
    </source>
</evidence>
<dbReference type="InterPro" id="IPR015797">
    <property type="entry name" value="NUDIX_hydrolase-like_dom_sf"/>
</dbReference>
<evidence type="ECO:0000256" key="18">
    <source>
        <dbReference type="PIRSR" id="PIRSR603561-2"/>
    </source>
</evidence>
<gene>
    <name evidence="20" type="ORF">SAMN05216271_1592</name>
</gene>
<protein>
    <recommendedName>
        <fullName evidence="13">8-oxo-dGTP diphosphatase</fullName>
        <ecNumber evidence="12">3.6.1.55</ecNumber>
    </recommendedName>
    <alternativeName>
        <fullName evidence="16">7,8-dihydro-8-oxoguanine-triphosphatase</fullName>
    </alternativeName>
    <alternativeName>
        <fullName evidence="15">Mutator protein MutT</fullName>
    </alternativeName>
    <alternativeName>
        <fullName evidence="14">dGTP pyrophosphohydrolase</fullName>
    </alternativeName>
</protein>
<keyword evidence="7" id="KW-0378">Hydrolase</keyword>
<feature type="binding site" evidence="17">
    <location>
        <begin position="55"/>
        <end position="58"/>
    </location>
    <ligand>
        <name>8-oxo-dGTP</name>
        <dbReference type="ChEBI" id="CHEBI:77896"/>
    </ligand>
</feature>
<dbReference type="AlphaFoldDB" id="A0A1H1R1Y8"/>
<name>A0A1H1R1Y8_9GAMM</name>
<comment type="cofactor">
    <cofactor evidence="1 18">
        <name>Mg(2+)</name>
        <dbReference type="ChEBI" id="CHEBI:18420"/>
    </cofactor>
</comment>
<dbReference type="InterPro" id="IPR020476">
    <property type="entry name" value="Nudix_hydrolase"/>
</dbReference>
<evidence type="ECO:0000256" key="8">
    <source>
        <dbReference type="ARBA" id="ARBA00022842"/>
    </source>
</evidence>
<dbReference type="CDD" id="cd00564">
    <property type="entry name" value="TMP_TenI"/>
    <property type="match status" value="1"/>
</dbReference>
<feature type="domain" description="Nudix hydrolase" evidence="19">
    <location>
        <begin position="22"/>
        <end position="150"/>
    </location>
</feature>
<dbReference type="EC" id="3.6.1.55" evidence="12"/>
<feature type="binding site" evidence="17">
    <location>
        <position position="140"/>
    </location>
    <ligand>
        <name>8-oxo-dGTP</name>
        <dbReference type="ChEBI" id="CHEBI:77896"/>
    </ligand>
</feature>
<evidence type="ECO:0000256" key="10">
    <source>
        <dbReference type="ARBA" id="ARBA00035861"/>
    </source>
</evidence>
<evidence type="ECO:0000313" key="20">
    <source>
        <dbReference type="EMBL" id="SDS28979.1"/>
    </source>
</evidence>
<proteinExistence type="inferred from homology"/>
<evidence type="ECO:0000259" key="19">
    <source>
        <dbReference type="PROSITE" id="PS51462"/>
    </source>
</evidence>
<dbReference type="InterPro" id="IPR047127">
    <property type="entry name" value="MutT-like"/>
</dbReference>
<evidence type="ECO:0000256" key="11">
    <source>
        <dbReference type="ARBA" id="ARBA00036904"/>
    </source>
</evidence>
<dbReference type="NCBIfam" id="TIGR00586">
    <property type="entry name" value="mutt"/>
    <property type="match status" value="1"/>
</dbReference>
<evidence type="ECO:0000256" key="3">
    <source>
        <dbReference type="ARBA" id="ARBA00022457"/>
    </source>
</evidence>
<dbReference type="Pfam" id="PF02581">
    <property type="entry name" value="TMP-TENI"/>
    <property type="match status" value="1"/>
</dbReference>
<evidence type="ECO:0000256" key="14">
    <source>
        <dbReference type="ARBA" id="ARBA00041592"/>
    </source>
</evidence>
<keyword evidence="8 18" id="KW-0460">Magnesium</keyword>
<dbReference type="EMBL" id="LT629763">
    <property type="protein sequence ID" value="SDS28979.1"/>
    <property type="molecule type" value="Genomic_DNA"/>
</dbReference>
<dbReference type="PROSITE" id="PS51462">
    <property type="entry name" value="NUDIX"/>
    <property type="match status" value="1"/>
</dbReference>
<keyword evidence="6" id="KW-0227">DNA damage</keyword>
<dbReference type="PANTHER" id="PTHR47707">
    <property type="entry name" value="8-OXO-DGTP DIPHOSPHATASE"/>
    <property type="match status" value="1"/>
</dbReference>
<dbReference type="PRINTS" id="PR00502">
    <property type="entry name" value="NUDIXFAMILY"/>
</dbReference>